<dbReference type="GO" id="GO:0005737">
    <property type="term" value="C:cytoplasm"/>
    <property type="evidence" value="ECO:0007669"/>
    <property type="project" value="TreeGrafter"/>
</dbReference>
<dbReference type="Pfam" id="PF00069">
    <property type="entry name" value="Pkinase"/>
    <property type="match status" value="1"/>
</dbReference>
<evidence type="ECO:0000256" key="2">
    <source>
        <dbReference type="ARBA" id="ARBA00022527"/>
    </source>
</evidence>
<dbReference type="EMBL" id="LN891021">
    <property type="protein sequence ID" value="CUS11445.1"/>
    <property type="molecule type" value="Genomic_DNA"/>
</dbReference>
<dbReference type="SMART" id="SM00220">
    <property type="entry name" value="S_TKc"/>
    <property type="match status" value="1"/>
</dbReference>
<gene>
    <name evidence="10" type="ORF">GSTUAT00004462001</name>
</gene>
<evidence type="ECO:0000259" key="9">
    <source>
        <dbReference type="PROSITE" id="PS50011"/>
    </source>
</evidence>
<evidence type="ECO:0000256" key="8">
    <source>
        <dbReference type="ARBA" id="ARBA00048679"/>
    </source>
</evidence>
<keyword evidence="3" id="KW-0808">Transferase</keyword>
<dbReference type="InterPro" id="IPR011009">
    <property type="entry name" value="Kinase-like_dom_sf"/>
</dbReference>
<dbReference type="GO" id="GO:0004674">
    <property type="term" value="F:protein serine/threonine kinase activity"/>
    <property type="evidence" value="ECO:0007669"/>
    <property type="project" value="UniProtKB-KW"/>
</dbReference>
<dbReference type="Proteomes" id="UP001412239">
    <property type="component" value="Unassembled WGS sequence"/>
</dbReference>
<dbReference type="GO" id="GO:0005524">
    <property type="term" value="F:ATP binding"/>
    <property type="evidence" value="ECO:0007669"/>
    <property type="project" value="UniProtKB-KW"/>
</dbReference>
<dbReference type="AlphaFoldDB" id="A0A292PXL9"/>
<feature type="non-terminal residue" evidence="10">
    <location>
        <position position="1"/>
    </location>
</feature>
<dbReference type="PROSITE" id="PS00108">
    <property type="entry name" value="PROTEIN_KINASE_ST"/>
    <property type="match status" value="1"/>
</dbReference>
<proteinExistence type="predicted"/>
<dbReference type="InterPro" id="IPR000719">
    <property type="entry name" value="Prot_kinase_dom"/>
</dbReference>
<keyword evidence="6" id="KW-0067">ATP-binding</keyword>
<dbReference type="SUPFAM" id="SSF56112">
    <property type="entry name" value="Protein kinase-like (PK-like)"/>
    <property type="match status" value="1"/>
</dbReference>
<comment type="catalytic activity">
    <reaction evidence="7">
        <text>L-threonyl-[protein] + ATP = O-phospho-L-threonyl-[protein] + ADP + H(+)</text>
        <dbReference type="Rhea" id="RHEA:46608"/>
        <dbReference type="Rhea" id="RHEA-COMP:11060"/>
        <dbReference type="Rhea" id="RHEA-COMP:11605"/>
        <dbReference type="ChEBI" id="CHEBI:15378"/>
        <dbReference type="ChEBI" id="CHEBI:30013"/>
        <dbReference type="ChEBI" id="CHEBI:30616"/>
        <dbReference type="ChEBI" id="CHEBI:61977"/>
        <dbReference type="ChEBI" id="CHEBI:456216"/>
        <dbReference type="EC" id="2.7.11.1"/>
    </reaction>
</comment>
<keyword evidence="11" id="KW-1185">Reference proteome</keyword>
<evidence type="ECO:0000256" key="5">
    <source>
        <dbReference type="ARBA" id="ARBA00022777"/>
    </source>
</evidence>
<reference evidence="10" key="1">
    <citation type="submission" date="2015-10" db="EMBL/GenBank/DDBJ databases">
        <authorList>
            <person name="Regsiter A."/>
            <person name="william w."/>
        </authorList>
    </citation>
    <scope>NUCLEOTIDE SEQUENCE</scope>
    <source>
        <strain evidence="10">Montdore</strain>
    </source>
</reference>
<evidence type="ECO:0000256" key="3">
    <source>
        <dbReference type="ARBA" id="ARBA00022679"/>
    </source>
</evidence>
<dbReference type="InterPro" id="IPR053235">
    <property type="entry name" value="Ser_Thr_kinase"/>
</dbReference>
<dbReference type="Gene3D" id="1.10.510.10">
    <property type="entry name" value="Transferase(Phosphotransferase) domain 1"/>
    <property type="match status" value="1"/>
</dbReference>
<keyword evidence="5" id="KW-0418">Kinase</keyword>
<evidence type="ECO:0000313" key="11">
    <source>
        <dbReference type="Proteomes" id="UP001412239"/>
    </source>
</evidence>
<dbReference type="PANTHER" id="PTHR24361">
    <property type="entry name" value="MITOGEN-ACTIVATED KINASE KINASE KINASE"/>
    <property type="match status" value="1"/>
</dbReference>
<evidence type="ECO:0000256" key="1">
    <source>
        <dbReference type="ARBA" id="ARBA00012513"/>
    </source>
</evidence>
<evidence type="ECO:0000313" key="10">
    <source>
        <dbReference type="EMBL" id="CUS11445.1"/>
    </source>
</evidence>
<evidence type="ECO:0000256" key="4">
    <source>
        <dbReference type="ARBA" id="ARBA00022741"/>
    </source>
</evidence>
<sequence>FVQFLGCIEEPETLYIAMEYLEEGDLTKHTGTPLPQITVRNISKQILEGLQVMHQEGIAHRDLKPANIFVVSMSPVRVKLGDFGISKRIQAQDTTTFHTQVSTPTYGAPEVLGLDSNSETSDYTTSVDIWSLGCVVYELLAGGKLFASAGLVSRYFFGISPFPEDKLRGLSPPTSDIGISFLKSLLEIRPGDRPTAAGALQHEWL</sequence>
<evidence type="ECO:0000256" key="6">
    <source>
        <dbReference type="ARBA" id="ARBA00022840"/>
    </source>
</evidence>
<keyword evidence="4" id="KW-0547">Nucleotide-binding</keyword>
<accession>A0A292PXL9</accession>
<dbReference type="PROSITE" id="PS50011">
    <property type="entry name" value="PROTEIN_KINASE_DOM"/>
    <property type="match status" value="1"/>
</dbReference>
<dbReference type="EC" id="2.7.11.1" evidence="1"/>
<feature type="non-terminal residue" evidence="10">
    <location>
        <position position="205"/>
    </location>
</feature>
<organism evidence="10 11">
    <name type="scientific">Tuber aestivum</name>
    <name type="common">summer truffle</name>
    <dbReference type="NCBI Taxonomy" id="59557"/>
    <lineage>
        <taxon>Eukaryota</taxon>
        <taxon>Fungi</taxon>
        <taxon>Dikarya</taxon>
        <taxon>Ascomycota</taxon>
        <taxon>Pezizomycotina</taxon>
        <taxon>Pezizomycetes</taxon>
        <taxon>Pezizales</taxon>
        <taxon>Tuberaceae</taxon>
        <taxon>Tuber</taxon>
    </lineage>
</organism>
<evidence type="ECO:0000256" key="7">
    <source>
        <dbReference type="ARBA" id="ARBA00047899"/>
    </source>
</evidence>
<comment type="catalytic activity">
    <reaction evidence="8">
        <text>L-seryl-[protein] + ATP = O-phospho-L-seryl-[protein] + ADP + H(+)</text>
        <dbReference type="Rhea" id="RHEA:17989"/>
        <dbReference type="Rhea" id="RHEA-COMP:9863"/>
        <dbReference type="Rhea" id="RHEA-COMP:11604"/>
        <dbReference type="ChEBI" id="CHEBI:15378"/>
        <dbReference type="ChEBI" id="CHEBI:29999"/>
        <dbReference type="ChEBI" id="CHEBI:30616"/>
        <dbReference type="ChEBI" id="CHEBI:83421"/>
        <dbReference type="ChEBI" id="CHEBI:456216"/>
        <dbReference type="EC" id="2.7.11.1"/>
    </reaction>
</comment>
<protein>
    <recommendedName>
        <fullName evidence="1">non-specific serine/threonine protein kinase</fullName>
        <ecNumber evidence="1">2.7.11.1</ecNumber>
    </recommendedName>
</protein>
<keyword evidence="2" id="KW-0723">Serine/threonine-protein kinase</keyword>
<name>A0A292PXL9_9PEZI</name>
<feature type="domain" description="Protein kinase" evidence="9">
    <location>
        <begin position="1"/>
        <end position="205"/>
    </location>
</feature>
<dbReference type="PANTHER" id="PTHR24361:SF433">
    <property type="entry name" value="PROTEIN KINASE DOMAIN-CONTAINING PROTEIN"/>
    <property type="match status" value="1"/>
</dbReference>
<dbReference type="InterPro" id="IPR008271">
    <property type="entry name" value="Ser/Thr_kinase_AS"/>
</dbReference>